<gene>
    <name evidence="5" type="ORF">POPTR_004G039800</name>
</gene>
<reference evidence="5 6" key="1">
    <citation type="journal article" date="2006" name="Science">
        <title>The genome of black cottonwood, Populus trichocarpa (Torr. &amp; Gray).</title>
        <authorList>
            <person name="Tuskan G.A."/>
            <person name="Difazio S."/>
            <person name="Jansson S."/>
            <person name="Bohlmann J."/>
            <person name="Grigoriev I."/>
            <person name="Hellsten U."/>
            <person name="Putnam N."/>
            <person name="Ralph S."/>
            <person name="Rombauts S."/>
            <person name="Salamov A."/>
            <person name="Schein J."/>
            <person name="Sterck L."/>
            <person name="Aerts A."/>
            <person name="Bhalerao R.R."/>
            <person name="Bhalerao R.P."/>
            <person name="Blaudez D."/>
            <person name="Boerjan W."/>
            <person name="Brun A."/>
            <person name="Brunner A."/>
            <person name="Busov V."/>
            <person name="Campbell M."/>
            <person name="Carlson J."/>
            <person name="Chalot M."/>
            <person name="Chapman J."/>
            <person name="Chen G.L."/>
            <person name="Cooper D."/>
            <person name="Coutinho P.M."/>
            <person name="Couturier J."/>
            <person name="Covert S."/>
            <person name="Cronk Q."/>
            <person name="Cunningham R."/>
            <person name="Davis J."/>
            <person name="Degroeve S."/>
            <person name="Dejardin A."/>
            <person name="Depamphilis C."/>
            <person name="Detter J."/>
            <person name="Dirks B."/>
            <person name="Dubchak I."/>
            <person name="Duplessis S."/>
            <person name="Ehlting J."/>
            <person name="Ellis B."/>
            <person name="Gendler K."/>
            <person name="Goodstein D."/>
            <person name="Gribskov M."/>
            <person name="Grimwood J."/>
            <person name="Groover A."/>
            <person name="Gunter L."/>
            <person name="Hamberger B."/>
            <person name="Heinze B."/>
            <person name="Helariutta Y."/>
            <person name="Henrissat B."/>
            <person name="Holligan D."/>
            <person name="Holt R."/>
            <person name="Huang W."/>
            <person name="Islam-Faridi N."/>
            <person name="Jones S."/>
            <person name="Jones-Rhoades M."/>
            <person name="Jorgensen R."/>
            <person name="Joshi C."/>
            <person name="Kangasjarvi J."/>
            <person name="Karlsson J."/>
            <person name="Kelleher C."/>
            <person name="Kirkpatrick R."/>
            <person name="Kirst M."/>
            <person name="Kohler A."/>
            <person name="Kalluri U."/>
            <person name="Larimer F."/>
            <person name="Leebens-Mack J."/>
            <person name="Leple J.C."/>
            <person name="Locascio P."/>
            <person name="Lou Y."/>
            <person name="Lucas S."/>
            <person name="Martin F."/>
            <person name="Montanini B."/>
            <person name="Napoli C."/>
            <person name="Nelson D.R."/>
            <person name="Nelson C."/>
            <person name="Nieminen K."/>
            <person name="Nilsson O."/>
            <person name="Pereda V."/>
            <person name="Peter G."/>
            <person name="Philippe R."/>
            <person name="Pilate G."/>
            <person name="Poliakov A."/>
            <person name="Razumovskaya J."/>
            <person name="Richardson P."/>
            <person name="Rinaldi C."/>
            <person name="Ritland K."/>
            <person name="Rouze P."/>
            <person name="Ryaboy D."/>
            <person name="Schmutz J."/>
            <person name="Schrader J."/>
            <person name="Segerman B."/>
            <person name="Shin H."/>
            <person name="Siddiqui A."/>
            <person name="Sterky F."/>
            <person name="Terry A."/>
            <person name="Tsai C.J."/>
            <person name="Uberbacher E."/>
            <person name="Unneberg P."/>
            <person name="Vahala J."/>
            <person name="Wall K."/>
            <person name="Wessler S."/>
            <person name="Yang G."/>
            <person name="Yin T."/>
            <person name="Douglas C."/>
            <person name="Marra M."/>
            <person name="Sandberg G."/>
            <person name="Van de Peer Y."/>
            <person name="Rokhsar D."/>
        </authorList>
    </citation>
    <scope>NUCLEOTIDE SEQUENCE [LARGE SCALE GENOMIC DNA]</scope>
    <source>
        <strain evidence="6">cv. Nisqually</strain>
    </source>
</reference>
<comment type="similarity">
    <text evidence="1 3">Belongs to the sulfotransferase 1 family.</text>
</comment>
<dbReference type="InParanoid" id="U5GK85"/>
<dbReference type="PANTHER" id="PTHR11783">
    <property type="entry name" value="SULFOTRANSFERASE SULT"/>
    <property type="match status" value="1"/>
</dbReference>
<dbReference type="InterPro" id="IPR000863">
    <property type="entry name" value="Sulfotransferase_dom"/>
</dbReference>
<sequence length="145" mass="16550">MESPLPSPQIPGISVTSFPKTGNTWLKALTFVIVTRSRYSPLRFIFICNGLANYGPYWDHVLGYWRASLESPEKTLFLTYEERKKDTTAYVKNLAEFMGCSFTLEEEEEGEVQKIMNVKGEIGDWANHLTAEMGACLDNIMEQRL</sequence>
<evidence type="ECO:0000259" key="4">
    <source>
        <dbReference type="Pfam" id="PF00685"/>
    </source>
</evidence>
<evidence type="ECO:0000256" key="2">
    <source>
        <dbReference type="ARBA" id="ARBA00022679"/>
    </source>
</evidence>
<proteinExistence type="inferred from homology"/>
<dbReference type="GO" id="GO:0005737">
    <property type="term" value="C:cytoplasm"/>
    <property type="evidence" value="ECO:0000318"/>
    <property type="project" value="GO_Central"/>
</dbReference>
<evidence type="ECO:0000313" key="6">
    <source>
        <dbReference type="Proteomes" id="UP000006729"/>
    </source>
</evidence>
<evidence type="ECO:0000256" key="3">
    <source>
        <dbReference type="RuleBase" id="RU361155"/>
    </source>
</evidence>
<dbReference type="SUPFAM" id="SSF52540">
    <property type="entry name" value="P-loop containing nucleoside triphosphate hydrolases"/>
    <property type="match status" value="1"/>
</dbReference>
<evidence type="ECO:0000256" key="1">
    <source>
        <dbReference type="ARBA" id="ARBA00005771"/>
    </source>
</evidence>
<dbReference type="eggNOG" id="KOG1584">
    <property type="taxonomic scope" value="Eukaryota"/>
</dbReference>
<dbReference type="HOGENOM" id="CLU_027239_0_3_1"/>
<dbReference type="EMBL" id="CM009293">
    <property type="protein sequence ID" value="PNT39463.1"/>
    <property type="molecule type" value="Genomic_DNA"/>
</dbReference>
<dbReference type="Pfam" id="PF00685">
    <property type="entry name" value="Sulfotransfer_1"/>
    <property type="match status" value="1"/>
</dbReference>
<dbReference type="GO" id="GO:0051923">
    <property type="term" value="P:sulfation"/>
    <property type="evidence" value="ECO:0000318"/>
    <property type="project" value="GO_Central"/>
</dbReference>
<organism evidence="5 6">
    <name type="scientific">Populus trichocarpa</name>
    <name type="common">Western balsam poplar</name>
    <name type="synonym">Populus balsamifera subsp. trichocarpa</name>
    <dbReference type="NCBI Taxonomy" id="3694"/>
    <lineage>
        <taxon>Eukaryota</taxon>
        <taxon>Viridiplantae</taxon>
        <taxon>Streptophyta</taxon>
        <taxon>Embryophyta</taxon>
        <taxon>Tracheophyta</taxon>
        <taxon>Spermatophyta</taxon>
        <taxon>Magnoliopsida</taxon>
        <taxon>eudicotyledons</taxon>
        <taxon>Gunneridae</taxon>
        <taxon>Pentapetalae</taxon>
        <taxon>rosids</taxon>
        <taxon>fabids</taxon>
        <taxon>Malpighiales</taxon>
        <taxon>Salicaceae</taxon>
        <taxon>Saliceae</taxon>
        <taxon>Populus</taxon>
    </lineage>
</organism>
<keyword evidence="2 3" id="KW-0808">Transferase</keyword>
<dbReference type="Proteomes" id="UP000006729">
    <property type="component" value="Chromosome 4"/>
</dbReference>
<feature type="domain" description="Sulfotransferase" evidence="4">
    <location>
        <begin position="47"/>
        <end position="115"/>
    </location>
</feature>
<name>U5GK85_POPTR</name>
<dbReference type="GO" id="GO:0008146">
    <property type="term" value="F:sulfotransferase activity"/>
    <property type="evidence" value="ECO:0000318"/>
    <property type="project" value="GO_Central"/>
</dbReference>
<keyword evidence="6" id="KW-1185">Reference proteome</keyword>
<dbReference type="AlphaFoldDB" id="U5GK85"/>
<dbReference type="Gene3D" id="3.40.50.300">
    <property type="entry name" value="P-loop containing nucleotide triphosphate hydrolases"/>
    <property type="match status" value="1"/>
</dbReference>
<evidence type="ECO:0000313" key="5">
    <source>
        <dbReference type="EMBL" id="PNT39463.1"/>
    </source>
</evidence>
<dbReference type="InterPro" id="IPR027417">
    <property type="entry name" value="P-loop_NTPase"/>
</dbReference>
<dbReference type="EC" id="2.8.2.-" evidence="3"/>
<protein>
    <recommendedName>
        <fullName evidence="3">Sulfotransferase</fullName>
        <ecNumber evidence="3">2.8.2.-</ecNumber>
    </recommendedName>
</protein>
<accession>U5GK85</accession>